<feature type="transmembrane region" description="Helical" evidence="1">
    <location>
        <begin position="55"/>
        <end position="78"/>
    </location>
</feature>
<evidence type="ECO:0000313" key="2">
    <source>
        <dbReference type="EMBL" id="KAL2609078.1"/>
    </source>
</evidence>
<protein>
    <submittedName>
        <fullName evidence="2">Uncharacterized protein</fullName>
    </submittedName>
</protein>
<proteinExistence type="predicted"/>
<sequence>MLMNFYRPNSLTLRVRLLMGCCALSTGEYQRRWSLHPFVNFQMIGLLCPKGPNCLLVLSLGPLSMLVLGASVVLQLALLPTLPTLLKTLSHRVALTLCLPRTLPQRVALTPRVLFENLKLALVFLLHEAPVPALIAMSCMQ</sequence>
<dbReference type="AlphaFoldDB" id="A0ABD1XK55"/>
<keyword evidence="1" id="KW-0812">Transmembrane</keyword>
<keyword evidence="1" id="KW-1133">Transmembrane helix</keyword>
<organism evidence="2 3">
    <name type="scientific">Riccia fluitans</name>
    <dbReference type="NCBI Taxonomy" id="41844"/>
    <lineage>
        <taxon>Eukaryota</taxon>
        <taxon>Viridiplantae</taxon>
        <taxon>Streptophyta</taxon>
        <taxon>Embryophyta</taxon>
        <taxon>Marchantiophyta</taxon>
        <taxon>Marchantiopsida</taxon>
        <taxon>Marchantiidae</taxon>
        <taxon>Marchantiales</taxon>
        <taxon>Ricciaceae</taxon>
        <taxon>Riccia</taxon>
    </lineage>
</organism>
<keyword evidence="3" id="KW-1185">Reference proteome</keyword>
<accession>A0ABD1XK55</accession>
<name>A0ABD1XK55_9MARC</name>
<reference evidence="2 3" key="1">
    <citation type="submission" date="2024-09" db="EMBL/GenBank/DDBJ databases">
        <title>Chromosome-scale assembly of Riccia fluitans.</title>
        <authorList>
            <person name="Paukszto L."/>
            <person name="Sawicki J."/>
            <person name="Karawczyk K."/>
            <person name="Piernik-Szablinska J."/>
            <person name="Szczecinska M."/>
            <person name="Mazdziarz M."/>
        </authorList>
    </citation>
    <scope>NUCLEOTIDE SEQUENCE [LARGE SCALE GENOMIC DNA]</scope>
    <source>
        <strain evidence="2">Rf_01</strain>
        <tissue evidence="2">Aerial parts of the thallus</tissue>
    </source>
</reference>
<gene>
    <name evidence="2" type="ORF">R1flu_027651</name>
</gene>
<dbReference type="Proteomes" id="UP001605036">
    <property type="component" value="Unassembled WGS sequence"/>
</dbReference>
<evidence type="ECO:0000313" key="3">
    <source>
        <dbReference type="Proteomes" id="UP001605036"/>
    </source>
</evidence>
<dbReference type="EMBL" id="JBHFFA010000008">
    <property type="protein sequence ID" value="KAL2609078.1"/>
    <property type="molecule type" value="Genomic_DNA"/>
</dbReference>
<keyword evidence="1" id="KW-0472">Membrane</keyword>
<comment type="caution">
    <text evidence="2">The sequence shown here is derived from an EMBL/GenBank/DDBJ whole genome shotgun (WGS) entry which is preliminary data.</text>
</comment>
<evidence type="ECO:0000256" key="1">
    <source>
        <dbReference type="SAM" id="Phobius"/>
    </source>
</evidence>